<dbReference type="EMBL" id="JAWZYT010000531">
    <property type="protein sequence ID" value="KAK4322189.1"/>
    <property type="molecule type" value="Genomic_DNA"/>
</dbReference>
<accession>A0AAE1UL46</accession>
<comment type="caution">
    <text evidence="2">The sequence shown here is derived from an EMBL/GenBank/DDBJ whole genome shotgun (WGS) entry which is preliminary data.</text>
</comment>
<feature type="region of interest" description="Disordered" evidence="1">
    <location>
        <begin position="1"/>
        <end position="99"/>
    </location>
</feature>
<gene>
    <name evidence="2" type="ORF">Pmani_006988</name>
</gene>
<sequence length="99" mass="10515">MLTSSAPRQGRGCEERGRGSGRRRESNQREGGEEKLDGRPEGAGHGEGVGIRNQEPPPREANKSRTTPPTPTPQPTSAKEDHPTSHARPRGGRATCGPG</sequence>
<evidence type="ECO:0000313" key="3">
    <source>
        <dbReference type="Proteomes" id="UP001292094"/>
    </source>
</evidence>
<organism evidence="2 3">
    <name type="scientific">Petrolisthes manimaculis</name>
    <dbReference type="NCBI Taxonomy" id="1843537"/>
    <lineage>
        <taxon>Eukaryota</taxon>
        <taxon>Metazoa</taxon>
        <taxon>Ecdysozoa</taxon>
        <taxon>Arthropoda</taxon>
        <taxon>Crustacea</taxon>
        <taxon>Multicrustacea</taxon>
        <taxon>Malacostraca</taxon>
        <taxon>Eumalacostraca</taxon>
        <taxon>Eucarida</taxon>
        <taxon>Decapoda</taxon>
        <taxon>Pleocyemata</taxon>
        <taxon>Anomura</taxon>
        <taxon>Galatheoidea</taxon>
        <taxon>Porcellanidae</taxon>
        <taxon>Petrolisthes</taxon>
    </lineage>
</organism>
<protein>
    <submittedName>
        <fullName evidence="2">Uncharacterized protein</fullName>
    </submittedName>
</protein>
<keyword evidence="3" id="KW-1185">Reference proteome</keyword>
<proteinExistence type="predicted"/>
<feature type="compositionally biased region" description="Basic and acidic residues" evidence="1">
    <location>
        <begin position="11"/>
        <end position="44"/>
    </location>
</feature>
<dbReference type="AlphaFoldDB" id="A0AAE1UL46"/>
<evidence type="ECO:0000256" key="1">
    <source>
        <dbReference type="SAM" id="MobiDB-lite"/>
    </source>
</evidence>
<evidence type="ECO:0000313" key="2">
    <source>
        <dbReference type="EMBL" id="KAK4322189.1"/>
    </source>
</evidence>
<reference evidence="2" key="1">
    <citation type="submission" date="2023-11" db="EMBL/GenBank/DDBJ databases">
        <title>Genome assemblies of two species of porcelain crab, Petrolisthes cinctipes and Petrolisthes manimaculis (Anomura: Porcellanidae).</title>
        <authorList>
            <person name="Angst P."/>
        </authorList>
    </citation>
    <scope>NUCLEOTIDE SEQUENCE</scope>
    <source>
        <strain evidence="2">PB745_02</strain>
        <tissue evidence="2">Gill</tissue>
    </source>
</reference>
<name>A0AAE1UL46_9EUCA</name>
<dbReference type="Proteomes" id="UP001292094">
    <property type="component" value="Unassembled WGS sequence"/>
</dbReference>